<evidence type="ECO:0000313" key="4">
    <source>
        <dbReference type="Proteomes" id="UP000267268"/>
    </source>
</evidence>
<dbReference type="PANTHER" id="PTHR21666">
    <property type="entry name" value="PEPTIDASE-RELATED"/>
    <property type="match status" value="1"/>
</dbReference>
<evidence type="ECO:0000313" key="3">
    <source>
        <dbReference type="EMBL" id="AZQ61195.1"/>
    </source>
</evidence>
<evidence type="ECO:0000259" key="2">
    <source>
        <dbReference type="Pfam" id="PF01551"/>
    </source>
</evidence>
<dbReference type="RefSeq" id="WP_126611411.1">
    <property type="nucleotide sequence ID" value="NZ_CP034562.1"/>
</dbReference>
<feature type="domain" description="M23ase beta-sheet core" evidence="2">
    <location>
        <begin position="138"/>
        <end position="174"/>
    </location>
</feature>
<name>A0A3Q9FJJ0_9BACT</name>
<dbReference type="InterPro" id="IPR016047">
    <property type="entry name" value="M23ase_b-sheet_dom"/>
</dbReference>
<dbReference type="Gene3D" id="2.70.70.10">
    <property type="entry name" value="Glucose Permease (Domain IIA)"/>
    <property type="match status" value="1"/>
</dbReference>
<reference evidence="3 4" key="1">
    <citation type="submission" date="2018-12" db="EMBL/GenBank/DDBJ databases">
        <title>Flammeovirga pectinis sp. nov., isolated from the gut of the Korean scallop, Patinopecten yessoensis.</title>
        <authorList>
            <person name="Bae J.-W."/>
            <person name="Jeong Y.-S."/>
            <person name="Kang W."/>
        </authorList>
    </citation>
    <scope>NUCLEOTIDE SEQUENCE [LARGE SCALE GENOMIC DNA]</scope>
    <source>
        <strain evidence="3 4">L12M1</strain>
    </source>
</reference>
<dbReference type="CDD" id="cd12797">
    <property type="entry name" value="M23_peptidase"/>
    <property type="match status" value="1"/>
</dbReference>
<organism evidence="3 4">
    <name type="scientific">Flammeovirga pectinis</name>
    <dbReference type="NCBI Taxonomy" id="2494373"/>
    <lineage>
        <taxon>Bacteria</taxon>
        <taxon>Pseudomonadati</taxon>
        <taxon>Bacteroidota</taxon>
        <taxon>Cytophagia</taxon>
        <taxon>Cytophagales</taxon>
        <taxon>Flammeovirgaceae</taxon>
        <taxon>Flammeovirga</taxon>
    </lineage>
</organism>
<dbReference type="OrthoDB" id="9810477at2"/>
<dbReference type="AlphaFoldDB" id="A0A3Q9FJJ0"/>
<protein>
    <submittedName>
        <fullName evidence="3">M23 family metallopeptidase</fullName>
    </submittedName>
</protein>
<feature type="domain" description="M23ase beta-sheet core" evidence="2">
    <location>
        <begin position="52"/>
        <end position="109"/>
    </location>
</feature>
<dbReference type="Proteomes" id="UP000267268">
    <property type="component" value="Chromosome 1"/>
</dbReference>
<sequence>MRLLSIILFVCISSLGFSQNHYDVEEDYLFPIQPGKRNYFAGSMGELRTTHFHGGLDIKTNGVEGLPVYAAASGYIIRLKVSTSGYGRCIYIMHPNGQTSVYAHLQKFKPTLEAYILGQQYENKSFEINLENLPKDQFKIEKGEVIAYSGNTGSSSAPHLHFEIRDIEERPLNPIDFGFSEVIDNLPPTVRSIRLKPLSINSRVQGEYKTINKTTVGKKGRYTINTPFYAEGQVGIEVDTYDRADGTYNKYGINTIKVYANDSLIYEHFIDRIPFDMSANINTFTDYHYFLDHRKRYQRLYFYNSNHLSIYPDSTLNGFLSVPEGKSKNILIELWDSFDNKSITTFKIIGKSISPLAKNATTNLQIDENILFVSLEGKSNEFADFKFLKYGIPLLDQQVKPAYRIGKHNIYLWDLRNGLPEVCTTTSDTLSTNLKHVIPSGVEFTYFDPIATFHFKEHTLFDTLYLQAEETPQLLHIENYYTPLHAPVYINYKVKDSKLISPHHFMYRRDKDGDLEFIGGTWEGNAISFKTKILGTFEVHQEVTPPIITPLKQWKSNQLRFTIEDDESGISKYSATLNGQFILLEYDAKKDFIQTRLLHKSDRLKGDFKMIIEDRAGNISEYSKVIR</sequence>
<keyword evidence="1" id="KW-0732">Signal</keyword>
<dbReference type="EMBL" id="CP034562">
    <property type="protein sequence ID" value="AZQ61195.1"/>
    <property type="molecule type" value="Genomic_DNA"/>
</dbReference>
<accession>A0A3Q9FJJ0</accession>
<gene>
    <name evidence="3" type="ORF">EI427_02850</name>
</gene>
<keyword evidence="4" id="KW-1185">Reference proteome</keyword>
<evidence type="ECO:0000256" key="1">
    <source>
        <dbReference type="ARBA" id="ARBA00022729"/>
    </source>
</evidence>
<dbReference type="KEGG" id="fll:EI427_02850"/>
<proteinExistence type="predicted"/>
<dbReference type="Pfam" id="PF01551">
    <property type="entry name" value="Peptidase_M23"/>
    <property type="match status" value="2"/>
</dbReference>
<dbReference type="InterPro" id="IPR050570">
    <property type="entry name" value="Cell_wall_metabolism_enzyme"/>
</dbReference>
<dbReference type="SUPFAM" id="SSF51261">
    <property type="entry name" value="Duplicated hybrid motif"/>
    <property type="match status" value="1"/>
</dbReference>
<dbReference type="InterPro" id="IPR011055">
    <property type="entry name" value="Dup_hybrid_motif"/>
</dbReference>
<dbReference type="GO" id="GO:0004222">
    <property type="term" value="F:metalloendopeptidase activity"/>
    <property type="evidence" value="ECO:0007669"/>
    <property type="project" value="TreeGrafter"/>
</dbReference>
<dbReference type="PANTHER" id="PTHR21666:SF289">
    <property type="entry name" value="L-ALA--D-GLU ENDOPEPTIDASE"/>
    <property type="match status" value="1"/>
</dbReference>